<dbReference type="KEGG" id="psoj:PHYSODRAFT_533825"/>
<feature type="non-terminal residue" evidence="2">
    <location>
        <position position="200"/>
    </location>
</feature>
<accession>G5AGG1</accession>
<dbReference type="EMBL" id="JH159166">
    <property type="protein sequence ID" value="EGZ05401.1"/>
    <property type="molecule type" value="Genomic_DNA"/>
</dbReference>
<keyword evidence="1" id="KW-0812">Transmembrane</keyword>
<organism evidence="2 3">
    <name type="scientific">Phytophthora sojae (strain P6497)</name>
    <name type="common">Soybean stem and root rot agent</name>
    <name type="synonym">Phytophthora megasperma f. sp. glycines</name>
    <dbReference type="NCBI Taxonomy" id="1094619"/>
    <lineage>
        <taxon>Eukaryota</taxon>
        <taxon>Sar</taxon>
        <taxon>Stramenopiles</taxon>
        <taxon>Oomycota</taxon>
        <taxon>Peronosporomycetes</taxon>
        <taxon>Peronosporales</taxon>
        <taxon>Peronosporaceae</taxon>
        <taxon>Phytophthora</taxon>
    </lineage>
</organism>
<dbReference type="Proteomes" id="UP000002640">
    <property type="component" value="Unassembled WGS sequence"/>
</dbReference>
<dbReference type="InParanoid" id="G5AGG1"/>
<dbReference type="AlphaFoldDB" id="G5AGG1"/>
<evidence type="ECO:0000256" key="1">
    <source>
        <dbReference type="SAM" id="Phobius"/>
    </source>
</evidence>
<evidence type="ECO:0000313" key="3">
    <source>
        <dbReference type="Proteomes" id="UP000002640"/>
    </source>
</evidence>
<sequence>MIHPFSRVCRFIRKVCDPLLIAWERVQVSRHGVYTSRRARALERYVHSKSLVRVLAVCLLTPLPVLAFVLVQELVPLEPPAAGWRANYRWLIRSAVIFMVLTLSYIQQGVIFLAPLKVSSWQALAITLFTTGAYFGVLVGISAAWVFPIPFASVLTMGIFTCLFFGFFVAVIGWEAIASTPRLSAHARILKSVLVVETIL</sequence>
<keyword evidence="3" id="KW-1185">Reference proteome</keyword>
<proteinExistence type="predicted"/>
<feature type="transmembrane region" description="Helical" evidence="1">
    <location>
        <begin position="50"/>
        <end position="71"/>
    </location>
</feature>
<evidence type="ECO:0000313" key="2">
    <source>
        <dbReference type="EMBL" id="EGZ05401.1"/>
    </source>
</evidence>
<keyword evidence="1" id="KW-1133">Transmembrane helix</keyword>
<feature type="transmembrane region" description="Helical" evidence="1">
    <location>
        <begin position="151"/>
        <end position="174"/>
    </location>
</feature>
<dbReference type="GeneID" id="20661912"/>
<keyword evidence="1" id="KW-0472">Membrane</keyword>
<gene>
    <name evidence="2" type="ORF">PHYSODRAFT_533825</name>
</gene>
<protein>
    <submittedName>
        <fullName evidence="2">Uncharacterized protein</fullName>
    </submittedName>
</protein>
<dbReference type="RefSeq" id="XP_009538932.1">
    <property type="nucleotide sequence ID" value="XM_009540637.1"/>
</dbReference>
<feature type="transmembrane region" description="Helical" evidence="1">
    <location>
        <begin position="123"/>
        <end position="145"/>
    </location>
</feature>
<name>G5AGG1_PHYSP</name>
<feature type="transmembrane region" description="Helical" evidence="1">
    <location>
        <begin position="91"/>
        <end position="116"/>
    </location>
</feature>
<reference evidence="2 3" key="1">
    <citation type="journal article" date="2006" name="Science">
        <title>Phytophthora genome sequences uncover evolutionary origins and mechanisms of pathogenesis.</title>
        <authorList>
            <person name="Tyler B.M."/>
            <person name="Tripathy S."/>
            <person name="Zhang X."/>
            <person name="Dehal P."/>
            <person name="Jiang R.H."/>
            <person name="Aerts A."/>
            <person name="Arredondo F.D."/>
            <person name="Baxter L."/>
            <person name="Bensasson D."/>
            <person name="Beynon J.L."/>
            <person name="Chapman J."/>
            <person name="Damasceno C.M."/>
            <person name="Dorrance A.E."/>
            <person name="Dou D."/>
            <person name="Dickerman A.W."/>
            <person name="Dubchak I.L."/>
            <person name="Garbelotto M."/>
            <person name="Gijzen M."/>
            <person name="Gordon S.G."/>
            <person name="Govers F."/>
            <person name="Grunwald N.J."/>
            <person name="Huang W."/>
            <person name="Ivors K.L."/>
            <person name="Jones R.W."/>
            <person name="Kamoun S."/>
            <person name="Krampis K."/>
            <person name="Lamour K.H."/>
            <person name="Lee M.K."/>
            <person name="McDonald W.H."/>
            <person name="Medina M."/>
            <person name="Meijer H.J."/>
            <person name="Nordberg E.K."/>
            <person name="Maclean D.J."/>
            <person name="Ospina-Giraldo M.D."/>
            <person name="Morris P.F."/>
            <person name="Phuntumart V."/>
            <person name="Putnam N.H."/>
            <person name="Rash S."/>
            <person name="Rose J.K."/>
            <person name="Sakihama Y."/>
            <person name="Salamov A.A."/>
            <person name="Savidor A."/>
            <person name="Scheuring C.F."/>
            <person name="Smith B.M."/>
            <person name="Sobral B.W."/>
            <person name="Terry A."/>
            <person name="Torto-Alalibo T.A."/>
            <person name="Win J."/>
            <person name="Xu Z."/>
            <person name="Zhang H."/>
            <person name="Grigoriev I.V."/>
            <person name="Rokhsar D.S."/>
            <person name="Boore J.L."/>
        </authorList>
    </citation>
    <scope>NUCLEOTIDE SEQUENCE [LARGE SCALE GENOMIC DNA]</scope>
    <source>
        <strain evidence="2 3">P6497</strain>
    </source>
</reference>